<gene>
    <name evidence="1" type="ORF">BMMGA3_06975</name>
</gene>
<dbReference type="HOGENOM" id="CLU_3340162_0_0_9"/>
<evidence type="ECO:0000313" key="2">
    <source>
        <dbReference type="Proteomes" id="UP000027602"/>
    </source>
</evidence>
<proteinExistence type="predicted"/>
<accession>A0A068LSB8</accession>
<organism evidence="1 2">
    <name type="scientific">Bacillus methanolicus (strain MGA3 / ATCC 53907)</name>
    <dbReference type="NCBI Taxonomy" id="796606"/>
    <lineage>
        <taxon>Bacteria</taxon>
        <taxon>Bacillati</taxon>
        <taxon>Bacillota</taxon>
        <taxon>Bacilli</taxon>
        <taxon>Bacillales</taxon>
        <taxon>Bacillaceae</taxon>
        <taxon>Bacillus</taxon>
    </lineage>
</organism>
<name>A0A068LSB8_BACMM</name>
<dbReference type="Proteomes" id="UP000027602">
    <property type="component" value="Chromosome"/>
</dbReference>
<dbReference type="KEGG" id="bmet:BMMGA3_06975"/>
<protein>
    <submittedName>
        <fullName evidence="1">Uncharacterized protein</fullName>
    </submittedName>
</protein>
<dbReference type="EMBL" id="CP007739">
    <property type="protein sequence ID" value="AIE59818.1"/>
    <property type="molecule type" value="Genomic_DNA"/>
</dbReference>
<dbReference type="AlphaFoldDB" id="A0A068LSB8"/>
<reference evidence="1 2" key="1">
    <citation type="journal article" date="2015" name="BMC Genomics">
        <title>Transcriptome analysis of thermophilic methylotrophic Bacillus methanolicus MGA3 using RNA-sequencing provides detailed insights into its previously uncharted transcriptional landscape.</title>
        <authorList>
            <person name="Irla M."/>
            <person name="Neshat A."/>
            <person name="Brautaset T."/>
            <person name="Ruckert C."/>
            <person name="Kalinowski J."/>
            <person name="Wendisch V.F."/>
        </authorList>
    </citation>
    <scope>NUCLEOTIDE SEQUENCE [LARGE SCALE GENOMIC DNA]</scope>
    <source>
        <strain evidence="2">MGA3 / ATCC 53907</strain>
    </source>
</reference>
<keyword evidence="2" id="KW-1185">Reference proteome</keyword>
<sequence length="37" mass="4341">MAQIEGFVHVERISMLMELILSRENLLTALKRVEQNK</sequence>
<evidence type="ECO:0000313" key="1">
    <source>
        <dbReference type="EMBL" id="AIE59818.1"/>
    </source>
</evidence>